<proteinExistence type="predicted"/>
<feature type="domain" description="Putative restriction endonuclease" evidence="1">
    <location>
        <begin position="53"/>
        <end position="216"/>
    </location>
</feature>
<dbReference type="Pfam" id="PF05685">
    <property type="entry name" value="Uma2"/>
    <property type="match status" value="1"/>
</dbReference>
<dbReference type="Gene3D" id="3.90.1570.10">
    <property type="entry name" value="tt1808, chain A"/>
    <property type="match status" value="1"/>
</dbReference>
<dbReference type="CDD" id="cd06260">
    <property type="entry name" value="DUF820-like"/>
    <property type="match status" value="1"/>
</dbReference>
<keyword evidence="2" id="KW-0378">Hydrolase</keyword>
<keyword evidence="2" id="KW-0540">Nuclease</keyword>
<keyword evidence="2" id="KW-0255">Endonuclease</keyword>
<organism evidence="2 3">
    <name type="scientific">Roseitalea porphyridii</name>
    <dbReference type="NCBI Taxonomy" id="1852022"/>
    <lineage>
        <taxon>Bacteria</taxon>
        <taxon>Pseudomonadati</taxon>
        <taxon>Pseudomonadota</taxon>
        <taxon>Alphaproteobacteria</taxon>
        <taxon>Hyphomicrobiales</taxon>
        <taxon>Ahrensiaceae</taxon>
        <taxon>Roseitalea</taxon>
    </lineage>
</organism>
<reference evidence="2 3" key="1">
    <citation type="journal article" date="2017" name="Int. J. Syst. Evol. Microbiol.">
        <title>Roseitalea porphyridii gen. nov., sp. nov., isolated from a red alga, and reclassification of Hoeflea suaedae Chung et al. 2013 as Pseudohoeflea suaedae gen. nov., comb. nov.</title>
        <authorList>
            <person name="Hyeon J.W."/>
            <person name="Jeong S.E."/>
            <person name="Baek K."/>
            <person name="Jeon C.O."/>
        </authorList>
    </citation>
    <scope>NUCLEOTIDE SEQUENCE [LARGE SCALE GENOMIC DNA]</scope>
    <source>
        <strain evidence="2 3">MA7-20</strain>
    </source>
</reference>
<dbReference type="GO" id="GO:0004519">
    <property type="term" value="F:endonuclease activity"/>
    <property type="evidence" value="ECO:0007669"/>
    <property type="project" value="UniProtKB-KW"/>
</dbReference>
<accession>A0A4P6UW04</accession>
<dbReference type="InterPro" id="IPR012296">
    <property type="entry name" value="Nuclease_put_TT1808"/>
</dbReference>
<dbReference type="AlphaFoldDB" id="A0A4P6UW04"/>
<dbReference type="Proteomes" id="UP000293719">
    <property type="component" value="Chromosome"/>
</dbReference>
<keyword evidence="3" id="KW-1185">Reference proteome</keyword>
<dbReference type="PANTHER" id="PTHR36558:SF1">
    <property type="entry name" value="RESTRICTION ENDONUCLEASE DOMAIN-CONTAINING PROTEIN-RELATED"/>
    <property type="match status" value="1"/>
</dbReference>
<dbReference type="SUPFAM" id="SSF52980">
    <property type="entry name" value="Restriction endonuclease-like"/>
    <property type="match status" value="1"/>
</dbReference>
<protein>
    <submittedName>
        <fullName evidence="2">Uma2 family endonuclease</fullName>
    </submittedName>
</protein>
<dbReference type="InterPro" id="IPR011335">
    <property type="entry name" value="Restrct_endonuc-II-like"/>
</dbReference>
<evidence type="ECO:0000313" key="3">
    <source>
        <dbReference type="Proteomes" id="UP000293719"/>
    </source>
</evidence>
<evidence type="ECO:0000313" key="2">
    <source>
        <dbReference type="EMBL" id="QBK29282.1"/>
    </source>
</evidence>
<gene>
    <name evidence="2" type="ORF">E0E05_00930</name>
</gene>
<sequence>MTGASTRRSRSAFSRAYCRRTRACSPDGRATGRAEPCYDQPMNIQDKWPTTPDEFLRWNQGREGKREFVHGRVVELMINVTRNHANLANRLLFALTSQLGTDEYMIGSADFGVRTASGVRFPDVIVEPAGGDGKALATAEPLLIAEILSPATMRDDFGPKADEYLAIASLRHYLILSQDEPRIWLWSRDDDGAFGKPATTDVTTTPVELAGLGVTLDLAALYKGIAEPGK</sequence>
<dbReference type="EMBL" id="CP036532">
    <property type="protein sequence ID" value="QBK29282.1"/>
    <property type="molecule type" value="Genomic_DNA"/>
</dbReference>
<dbReference type="PANTHER" id="PTHR36558">
    <property type="entry name" value="GLR1098 PROTEIN"/>
    <property type="match status" value="1"/>
</dbReference>
<dbReference type="InterPro" id="IPR008538">
    <property type="entry name" value="Uma2"/>
</dbReference>
<evidence type="ECO:0000259" key="1">
    <source>
        <dbReference type="Pfam" id="PF05685"/>
    </source>
</evidence>
<name>A0A4P6UW04_9HYPH</name>
<dbReference type="KEGG" id="rpod:E0E05_00930"/>